<organism evidence="7 8">
    <name type="scientific">Pseudocercospora eumusae</name>
    <dbReference type="NCBI Taxonomy" id="321146"/>
    <lineage>
        <taxon>Eukaryota</taxon>
        <taxon>Fungi</taxon>
        <taxon>Dikarya</taxon>
        <taxon>Ascomycota</taxon>
        <taxon>Pezizomycotina</taxon>
        <taxon>Dothideomycetes</taxon>
        <taxon>Dothideomycetidae</taxon>
        <taxon>Mycosphaerellales</taxon>
        <taxon>Mycosphaerellaceae</taxon>
        <taxon>Pseudocercospora</taxon>
    </lineage>
</organism>
<evidence type="ECO:0000256" key="4">
    <source>
        <dbReference type="ARBA" id="ARBA00023136"/>
    </source>
</evidence>
<feature type="transmembrane region" description="Helical" evidence="6">
    <location>
        <begin position="908"/>
        <end position="933"/>
    </location>
</feature>
<dbReference type="GO" id="GO:0005886">
    <property type="term" value="C:plasma membrane"/>
    <property type="evidence" value="ECO:0007669"/>
    <property type="project" value="UniProtKB-SubCell"/>
</dbReference>
<protein>
    <submittedName>
        <fullName evidence="7">Uncharacterized protein</fullName>
    </submittedName>
</protein>
<feature type="region of interest" description="Disordered" evidence="5">
    <location>
        <begin position="999"/>
        <end position="1027"/>
    </location>
</feature>
<dbReference type="OrthoDB" id="5430750at2759"/>
<dbReference type="AlphaFoldDB" id="A0A139HSA8"/>
<accession>A0A139HSA8</accession>
<feature type="transmembrane region" description="Helical" evidence="6">
    <location>
        <begin position="945"/>
        <end position="965"/>
    </location>
</feature>
<dbReference type="Pfam" id="PF01544">
    <property type="entry name" value="CorA"/>
    <property type="match status" value="1"/>
</dbReference>
<dbReference type="GO" id="GO:0015087">
    <property type="term" value="F:cobalt ion transmembrane transporter activity"/>
    <property type="evidence" value="ECO:0007669"/>
    <property type="project" value="TreeGrafter"/>
</dbReference>
<keyword evidence="8" id="KW-1185">Reference proteome</keyword>
<dbReference type="GO" id="GO:0050897">
    <property type="term" value="F:cobalt ion binding"/>
    <property type="evidence" value="ECO:0007669"/>
    <property type="project" value="TreeGrafter"/>
</dbReference>
<keyword evidence="3 6" id="KW-1133">Transmembrane helix</keyword>
<dbReference type="InterPro" id="IPR045863">
    <property type="entry name" value="CorA_TM1_TM2"/>
</dbReference>
<feature type="compositionally biased region" description="Basic and acidic residues" evidence="5">
    <location>
        <begin position="1"/>
        <end position="10"/>
    </location>
</feature>
<comment type="caution">
    <text evidence="7">The sequence shown here is derived from an EMBL/GenBank/DDBJ whole genome shotgun (WGS) entry which is preliminary data.</text>
</comment>
<name>A0A139HSA8_9PEZI</name>
<dbReference type="Proteomes" id="UP000070133">
    <property type="component" value="Unassembled WGS sequence"/>
</dbReference>
<dbReference type="PANTHER" id="PTHR46494:SF1">
    <property type="entry name" value="CORA FAMILY METAL ION TRANSPORTER (EUROFUNG)"/>
    <property type="match status" value="1"/>
</dbReference>
<evidence type="ECO:0000313" key="8">
    <source>
        <dbReference type="Proteomes" id="UP000070133"/>
    </source>
</evidence>
<comment type="subcellular location">
    <subcellularLocation>
        <location evidence="1">Cell membrane</location>
        <topology evidence="1">Multi-pass membrane protein</topology>
    </subcellularLocation>
</comment>
<feature type="compositionally biased region" description="Basic residues" evidence="5">
    <location>
        <begin position="11"/>
        <end position="20"/>
    </location>
</feature>
<keyword evidence="4 6" id="KW-0472">Membrane</keyword>
<evidence type="ECO:0000256" key="2">
    <source>
        <dbReference type="ARBA" id="ARBA00022692"/>
    </source>
</evidence>
<keyword evidence="2 6" id="KW-0812">Transmembrane</keyword>
<gene>
    <name evidence="7" type="ORF">AC578_11005</name>
</gene>
<dbReference type="SUPFAM" id="SSF144083">
    <property type="entry name" value="Magnesium transport protein CorA, transmembrane region"/>
    <property type="match status" value="1"/>
</dbReference>
<evidence type="ECO:0000313" key="7">
    <source>
        <dbReference type="EMBL" id="KXT05374.1"/>
    </source>
</evidence>
<feature type="compositionally biased region" description="Basic and acidic residues" evidence="5">
    <location>
        <begin position="94"/>
        <end position="117"/>
    </location>
</feature>
<feature type="compositionally biased region" description="Low complexity" evidence="5">
    <location>
        <begin position="1006"/>
        <end position="1015"/>
    </location>
</feature>
<dbReference type="InterPro" id="IPR002523">
    <property type="entry name" value="MgTranspt_CorA/ZnTranspt_ZntB"/>
</dbReference>
<feature type="compositionally biased region" description="Basic and acidic residues" evidence="5">
    <location>
        <begin position="51"/>
        <end position="60"/>
    </location>
</feature>
<sequence length="1027" mass="115047">MSRNRSEAAYHTKRLARPRSRTLSPQEPCPAPVTRVSAAGAKTRVTITNAKDAKPGRDHSPVYVPRSPGSRRSERSSYNRIHTPPRNRTLEPAAEDRLTGGSESRGREGDDRERCDHEDEELLSDLDGELSGLDFDFTFSASREKTNSDSSDVDPTVVFPLGSGSAGGSAIVETAIERSTWLGTALDEWAFGAELFVSSSRSAERRPAIRWLHLERSLMSFDEFVAVTRSVMDCPPEDKRHVEGLLLKAQKEHEMQRQHGRELEPFCIGDVDYQDAGAQETRTSSICFLSFPTFSLEQSSASRVKSLPFGSHQHPSTPLVQVQTRMANERRELAQAIVNLPTTTKGAYLHVANFWCLIVNEALIVTCSKASLKELQQDAMIHSPAENESIYTIVKVGSARSWQIPRRLTLSLPLTVSYFTDHMSEMMGFDPDAVFMQRTRVIDSAIWQDVMSRATHSNLEIRLEKPEKSTRKVNMAKTMQEARDAFCPISESCQPVRTSTFSDEKELPTGSIRVSGSNPQFAEAATIGHIKIFLYASKESNHALSQISDAMSNALAENVQSTLKESYAACPEASRANVQAWLATFAVDTSSKAYHSSTEIEKSLSSRKEWIALLSEYVFGFFFPLDFDHLLAWKFWGALQKLLQGTSFYGLGDEDLDYDRRMAGEFLELLLKDLVPYIASLSKAFYGHESQGLSLPDEFFRAWLHIVSAFVLASEMKFERGRPRAWRMPLEQLRSAGEQLEDGERAITIALRNGVEISRYEVCSCRGLIALVLDRLSNDLVDRGPNVSQVYADHYQQLEAKMLDDPLNRSHQVMIRALHQELEAVTSTLTSQLDVVNVFDRTNQQLDGGKELPNLKVLQENRQNDLIAQTKATISSRMDQFKALQNRTTDLGDWHLAEIDTNKDRQEAAIMVFTIVTLIFLPLSFVASVFGMSTSDIRDMSQGQWLYWVVAIPVTVVVAGGSLWWTGIFGDLGEWLSRPSTSLRSKYLWPRGDNAVALEDREGPARHAQASPSAASRRRTSYPVKRG</sequence>
<feature type="compositionally biased region" description="Basic residues" evidence="5">
    <location>
        <begin position="1016"/>
        <end position="1027"/>
    </location>
</feature>
<evidence type="ECO:0000256" key="5">
    <source>
        <dbReference type="SAM" id="MobiDB-lite"/>
    </source>
</evidence>
<reference evidence="7 8" key="1">
    <citation type="submission" date="2015-07" db="EMBL/GenBank/DDBJ databases">
        <title>Comparative genomics of the Sigatoka disease complex on banana suggests a link between parallel evolutionary changes in Pseudocercospora fijiensis and Pseudocercospora eumusae and increased virulence on the banana host.</title>
        <authorList>
            <person name="Chang T.-C."/>
            <person name="Salvucci A."/>
            <person name="Crous P.W."/>
            <person name="Stergiopoulos I."/>
        </authorList>
    </citation>
    <scope>NUCLEOTIDE SEQUENCE [LARGE SCALE GENOMIC DNA]</scope>
    <source>
        <strain evidence="7 8">CBS 114824</strain>
    </source>
</reference>
<dbReference type="EMBL" id="LFZN01000013">
    <property type="protein sequence ID" value="KXT05374.1"/>
    <property type="molecule type" value="Genomic_DNA"/>
</dbReference>
<proteinExistence type="predicted"/>
<feature type="region of interest" description="Disordered" evidence="5">
    <location>
        <begin position="1"/>
        <end position="119"/>
    </location>
</feature>
<dbReference type="Gene3D" id="1.20.58.340">
    <property type="entry name" value="Magnesium transport protein CorA, transmembrane region"/>
    <property type="match status" value="1"/>
</dbReference>
<dbReference type="GO" id="GO:0015095">
    <property type="term" value="F:magnesium ion transmembrane transporter activity"/>
    <property type="evidence" value="ECO:0007669"/>
    <property type="project" value="TreeGrafter"/>
</dbReference>
<evidence type="ECO:0000256" key="6">
    <source>
        <dbReference type="SAM" id="Phobius"/>
    </source>
</evidence>
<dbReference type="GO" id="GO:0000287">
    <property type="term" value="F:magnesium ion binding"/>
    <property type="evidence" value="ECO:0007669"/>
    <property type="project" value="TreeGrafter"/>
</dbReference>
<evidence type="ECO:0000256" key="1">
    <source>
        <dbReference type="ARBA" id="ARBA00004651"/>
    </source>
</evidence>
<evidence type="ECO:0000256" key="3">
    <source>
        <dbReference type="ARBA" id="ARBA00022989"/>
    </source>
</evidence>
<dbReference type="PANTHER" id="PTHR46494">
    <property type="entry name" value="CORA FAMILY METAL ION TRANSPORTER (EUROFUNG)"/>
    <property type="match status" value="1"/>
</dbReference>